<dbReference type="Proteomes" id="UP000001340">
    <property type="component" value="Unassembled WGS sequence"/>
</dbReference>
<gene>
    <name evidence="1" type="ORF">LEP1GSC105_0622</name>
</gene>
<dbReference type="RefSeq" id="WP_001058386.1">
    <property type="nucleotide sequence ID" value="NZ_AHNR02000027.1"/>
</dbReference>
<name>A0A0E2D8Y2_LEPIR</name>
<dbReference type="AlphaFoldDB" id="A0A0E2D8Y2"/>
<accession>A0A0E2D8Y2</accession>
<sequence length="173" mass="19697">MNNEKFLEVNSISEKVDDLFDTLDQSGKLDFIKVALQKFSENLQEQYSITFNLTLDIFDATREQAIKISEVGISCNGGEQPYFVRAGDTFNRYLAKGNIVEIPHSYCPVCWAEWDFKRKNQSCSKCDSIFGTDIKLLIDSNHCPQCSDGSISLEEPYCNQCEFYADPDIVVWG</sequence>
<evidence type="ECO:0000313" key="1">
    <source>
        <dbReference type="EMBL" id="EKR55946.1"/>
    </source>
</evidence>
<reference evidence="1 2" key="1">
    <citation type="submission" date="2012-10" db="EMBL/GenBank/DDBJ databases">
        <authorList>
            <person name="Harkins D.M."/>
            <person name="Durkin A.S."/>
            <person name="Brinkac L.M."/>
            <person name="Haft D.H."/>
            <person name="Selengut J.D."/>
            <person name="Sanka R."/>
            <person name="DePew J."/>
            <person name="Purushe J."/>
            <person name="Chanthongthip A."/>
            <person name="Lattana O."/>
            <person name="Phetsouvanh R."/>
            <person name="Newton P.N."/>
            <person name="Vinetz J.M."/>
            <person name="Sutton G.G."/>
            <person name="Nierman W.C."/>
            <person name="Fouts D.E."/>
        </authorList>
    </citation>
    <scope>NUCLEOTIDE SEQUENCE [LARGE SCALE GENOMIC DNA]</scope>
    <source>
        <strain evidence="1 2">UI 12758</strain>
    </source>
</reference>
<organism evidence="1 2">
    <name type="scientific">Leptospira interrogans str. UI 12758</name>
    <dbReference type="NCBI Taxonomy" id="1049938"/>
    <lineage>
        <taxon>Bacteria</taxon>
        <taxon>Pseudomonadati</taxon>
        <taxon>Spirochaetota</taxon>
        <taxon>Spirochaetia</taxon>
        <taxon>Leptospirales</taxon>
        <taxon>Leptospiraceae</taxon>
        <taxon>Leptospira</taxon>
    </lineage>
</organism>
<protein>
    <submittedName>
        <fullName evidence="1">Uncharacterized protein</fullName>
    </submittedName>
</protein>
<comment type="caution">
    <text evidence="1">The sequence shown here is derived from an EMBL/GenBank/DDBJ whole genome shotgun (WGS) entry which is preliminary data.</text>
</comment>
<evidence type="ECO:0000313" key="2">
    <source>
        <dbReference type="Proteomes" id="UP000001340"/>
    </source>
</evidence>
<dbReference type="EMBL" id="AHNR02000027">
    <property type="protein sequence ID" value="EKR55946.1"/>
    <property type="molecule type" value="Genomic_DNA"/>
</dbReference>
<proteinExistence type="predicted"/>